<name>X1QIH0_9ZZZZ</name>
<comment type="caution">
    <text evidence="2">The sequence shown here is derived from an EMBL/GenBank/DDBJ whole genome shotgun (WGS) entry which is preliminary data.</text>
</comment>
<evidence type="ECO:0000259" key="1">
    <source>
        <dbReference type="Pfam" id="PF02870"/>
    </source>
</evidence>
<proteinExistence type="predicted"/>
<reference evidence="2" key="1">
    <citation type="journal article" date="2014" name="Front. Microbiol.">
        <title>High frequency of phylogenetically diverse reductive dehalogenase-homologous genes in deep subseafloor sedimentary metagenomes.</title>
        <authorList>
            <person name="Kawai M."/>
            <person name="Futagami T."/>
            <person name="Toyoda A."/>
            <person name="Takaki Y."/>
            <person name="Nishi S."/>
            <person name="Hori S."/>
            <person name="Arai W."/>
            <person name="Tsubouchi T."/>
            <person name="Morono Y."/>
            <person name="Uchiyama I."/>
            <person name="Ito T."/>
            <person name="Fujiyama A."/>
            <person name="Inagaki F."/>
            <person name="Takami H."/>
        </authorList>
    </citation>
    <scope>NUCLEOTIDE SEQUENCE</scope>
    <source>
        <strain evidence="2">Expedition CK06-06</strain>
    </source>
</reference>
<feature type="domain" description="Methylguanine DNA methyltransferase ribonuclease-like" evidence="1">
    <location>
        <begin position="4"/>
        <end position="96"/>
    </location>
</feature>
<dbReference type="GO" id="GO:0006281">
    <property type="term" value="P:DNA repair"/>
    <property type="evidence" value="ECO:0007669"/>
    <property type="project" value="InterPro"/>
</dbReference>
<protein>
    <recommendedName>
        <fullName evidence="1">Methylguanine DNA methyltransferase ribonuclease-like domain-containing protein</fullName>
    </recommendedName>
</protein>
<dbReference type="InterPro" id="IPR008332">
    <property type="entry name" value="MethylG_MeTrfase_N"/>
</dbReference>
<dbReference type="PANTHER" id="PTHR10815:SF13">
    <property type="entry name" value="METHYLATED-DNA--PROTEIN-CYSTEINE METHYLTRANSFERASE"/>
    <property type="match status" value="1"/>
</dbReference>
<gene>
    <name evidence="2" type="ORF">S06H3_61228</name>
</gene>
<evidence type="ECO:0000313" key="2">
    <source>
        <dbReference type="EMBL" id="GAI50820.1"/>
    </source>
</evidence>
<dbReference type="InterPro" id="IPR036631">
    <property type="entry name" value="MGMT_N_sf"/>
</dbReference>
<dbReference type="Pfam" id="PF02870">
    <property type="entry name" value="Methyltransf_1N"/>
    <property type="match status" value="1"/>
</dbReference>
<organism evidence="2">
    <name type="scientific">marine sediment metagenome</name>
    <dbReference type="NCBI Taxonomy" id="412755"/>
    <lineage>
        <taxon>unclassified sequences</taxon>
        <taxon>metagenomes</taxon>
        <taxon>ecological metagenomes</taxon>
    </lineage>
</organism>
<dbReference type="PANTHER" id="PTHR10815">
    <property type="entry name" value="METHYLATED-DNA--PROTEIN-CYSTEINE METHYLTRANSFERASE"/>
    <property type="match status" value="1"/>
</dbReference>
<dbReference type="EMBL" id="BARV01040100">
    <property type="protein sequence ID" value="GAI50820.1"/>
    <property type="molecule type" value="Genomic_DNA"/>
</dbReference>
<sequence length="121" mass="13878">MKNIYVSYIKSDIGNIFIASSDKGLIKVDLDCGEEDFIKSLENQYSSNSYKSGIVFNYNKNNSKIYLSKDKNKKILNQIKSYLIGDLEKFNINIDIKVTDFQKKVLNAVRNIKYGKTKSSN</sequence>
<dbReference type="SUPFAM" id="SSF53155">
    <property type="entry name" value="Methylated DNA-protein cysteine methyltransferase domain"/>
    <property type="match status" value="1"/>
</dbReference>
<dbReference type="Gene3D" id="3.30.160.70">
    <property type="entry name" value="Methylated DNA-protein cysteine methyltransferase domain"/>
    <property type="match status" value="1"/>
</dbReference>
<dbReference type="AlphaFoldDB" id="X1QIH0"/>
<dbReference type="GO" id="GO:0003908">
    <property type="term" value="F:methylated-DNA-[protein]-cysteine S-methyltransferase activity"/>
    <property type="evidence" value="ECO:0007669"/>
    <property type="project" value="InterPro"/>
</dbReference>
<accession>X1QIH0</accession>